<feature type="transmembrane region" description="Helical" evidence="1">
    <location>
        <begin position="14"/>
        <end position="33"/>
    </location>
</feature>
<organism evidence="2">
    <name type="scientific">Culex pipiens</name>
    <name type="common">House mosquito</name>
    <dbReference type="NCBI Taxonomy" id="7175"/>
    <lineage>
        <taxon>Eukaryota</taxon>
        <taxon>Metazoa</taxon>
        <taxon>Ecdysozoa</taxon>
        <taxon>Arthropoda</taxon>
        <taxon>Hexapoda</taxon>
        <taxon>Insecta</taxon>
        <taxon>Pterygota</taxon>
        <taxon>Neoptera</taxon>
        <taxon>Endopterygota</taxon>
        <taxon>Diptera</taxon>
        <taxon>Nematocera</taxon>
        <taxon>Culicoidea</taxon>
        <taxon>Culicidae</taxon>
        <taxon>Culicinae</taxon>
        <taxon>Culicini</taxon>
        <taxon>Culex</taxon>
        <taxon>Culex</taxon>
    </lineage>
</organism>
<feature type="transmembrane region" description="Helical" evidence="1">
    <location>
        <begin position="79"/>
        <end position="104"/>
    </location>
</feature>
<evidence type="ECO:0000313" key="2">
    <source>
        <dbReference type="EMBL" id="CAG6588206.1"/>
    </source>
</evidence>
<accession>A0A8D8KEB1</accession>
<keyword evidence="1" id="KW-0812">Transmembrane</keyword>
<sequence length="106" mass="12524">MLSFFGWICPSHDIVFIFGLFFIFLFLIFRYFFSGQNIFPLIFPTLLVLLDCCWFYATANCVGGFETYGKNSKFTKLCSFWLFTLLLLFIIPENVLTLQAYCFFCF</sequence>
<evidence type="ECO:0000256" key="1">
    <source>
        <dbReference type="SAM" id="Phobius"/>
    </source>
</evidence>
<keyword evidence="1" id="KW-0472">Membrane</keyword>
<feature type="transmembrane region" description="Helical" evidence="1">
    <location>
        <begin position="38"/>
        <end position="59"/>
    </location>
</feature>
<keyword evidence="1" id="KW-1133">Transmembrane helix</keyword>
<protein>
    <submittedName>
        <fullName evidence="2">(northern house mosquito) hypothetical protein</fullName>
    </submittedName>
</protein>
<dbReference type="EMBL" id="HBUE01214672">
    <property type="protein sequence ID" value="CAG6536214.1"/>
    <property type="molecule type" value="Transcribed_RNA"/>
</dbReference>
<dbReference type="AlphaFoldDB" id="A0A8D8KEB1"/>
<dbReference type="EMBL" id="HBUE01321190">
    <property type="protein sequence ID" value="CAG6588206.1"/>
    <property type="molecule type" value="Transcribed_RNA"/>
</dbReference>
<proteinExistence type="predicted"/>
<reference evidence="2" key="1">
    <citation type="submission" date="2021-05" db="EMBL/GenBank/DDBJ databases">
        <authorList>
            <person name="Alioto T."/>
            <person name="Alioto T."/>
            <person name="Gomez Garrido J."/>
        </authorList>
    </citation>
    <scope>NUCLEOTIDE SEQUENCE</scope>
</reference>
<name>A0A8D8KEB1_CULPI</name>